<protein>
    <submittedName>
        <fullName evidence="1">Uncharacterized protein</fullName>
    </submittedName>
</protein>
<dbReference type="AlphaFoldDB" id="A0A1G7YV76"/>
<name>A0A1G7YV76_9BACL</name>
<dbReference type="EMBL" id="CP051177">
    <property type="protein sequence ID" value="QKX50722.1"/>
    <property type="molecule type" value="Genomic_DNA"/>
</dbReference>
<evidence type="ECO:0000313" key="1">
    <source>
        <dbReference type="EMBL" id="QKX50722.1"/>
    </source>
</evidence>
<keyword evidence="2" id="KW-1185">Reference proteome</keyword>
<organism evidence="1 2">
    <name type="scientific">Planococcus glaciei</name>
    <dbReference type="NCBI Taxonomy" id="459472"/>
    <lineage>
        <taxon>Bacteria</taxon>
        <taxon>Bacillati</taxon>
        <taxon>Bacillota</taxon>
        <taxon>Bacilli</taxon>
        <taxon>Bacillales</taxon>
        <taxon>Caryophanaceae</taxon>
        <taxon>Planococcus</taxon>
    </lineage>
</organism>
<dbReference type="STRING" id="459472.SAMN04487975_102189"/>
<gene>
    <name evidence="1" type="ORF">HF394_09070</name>
</gene>
<reference evidence="2" key="2">
    <citation type="submission" date="2020-06" db="EMBL/GenBank/DDBJ databases">
        <title>Isolation of Planomicrobium glaciei.</title>
        <authorList>
            <person name="Malisova L."/>
            <person name="Safrankova R."/>
            <person name="Jakubu V."/>
            <person name="Spanelova P."/>
        </authorList>
    </citation>
    <scope>NUCLEOTIDE SEQUENCE [LARGE SCALE GENOMIC DNA]</scope>
    <source>
        <strain evidence="2">NRL-ATB46093</strain>
    </source>
</reference>
<dbReference type="Proteomes" id="UP000509222">
    <property type="component" value="Chromosome"/>
</dbReference>
<accession>A0A1G7YV76</accession>
<evidence type="ECO:0000313" key="2">
    <source>
        <dbReference type="Proteomes" id="UP000509222"/>
    </source>
</evidence>
<sequence length="206" mass="24118">MDLKVSLKDVPKYLNWKDPALDLRYNVDTDTRDVALTRVFDPQLEEDLERYQILDLQGVKQKYSLEIEKAEQQVYFYRIANLMFLFLLILAPAVALYFFQSDWIALVFALLFIFLMIFLVECFNQAYLNKFQKKLKDEIGLEQAVHNKTIPFENDEVKVHGSSATVLTNLYPEITDPNYKKGKENIIRFGLKDNSIHPLITVKTLK</sequence>
<dbReference type="RefSeq" id="WP_074509246.1">
    <property type="nucleotide sequence ID" value="NZ_CP051177.1"/>
</dbReference>
<dbReference type="OrthoDB" id="2449789at2"/>
<reference evidence="1 2" key="1">
    <citation type="submission" date="2020-04" db="EMBL/GenBank/DDBJ databases">
        <authorList>
            <person name="Pajer P."/>
            <person name="Broz P."/>
        </authorList>
    </citation>
    <scope>NUCLEOTIDE SEQUENCE [LARGE SCALE GENOMIC DNA]</scope>
    <source>
        <strain evidence="2">NRL-ATB46093</strain>
    </source>
</reference>
<proteinExistence type="predicted"/>